<evidence type="ECO:0000256" key="1">
    <source>
        <dbReference type="RuleBase" id="RU000363"/>
    </source>
</evidence>
<dbReference type="Gene3D" id="3.40.50.720">
    <property type="entry name" value="NAD(P)-binding Rossmann-like Domain"/>
    <property type="match status" value="1"/>
</dbReference>
<dbReference type="PRINTS" id="PR00080">
    <property type="entry name" value="SDRFAMILY"/>
</dbReference>
<evidence type="ECO:0000313" key="2">
    <source>
        <dbReference type="EMBL" id="SPQ22631.1"/>
    </source>
</evidence>
<proteinExistence type="inferred from homology"/>
<dbReference type="SUPFAM" id="SSF51735">
    <property type="entry name" value="NAD(P)-binding Rossmann-fold domains"/>
    <property type="match status" value="1"/>
</dbReference>
<dbReference type="PANTHER" id="PTHR43976:SF6">
    <property type="entry name" value="OXIDOREDUCTASE, PUTATIVE (AFU_ORTHOLOGUE AFUA_1G13950)-RELATED"/>
    <property type="match status" value="1"/>
</dbReference>
<dbReference type="InterPro" id="IPR036291">
    <property type="entry name" value="NAD(P)-bd_dom_sf"/>
</dbReference>
<dbReference type="EMBL" id="OUUZ01000009">
    <property type="protein sequence ID" value="SPQ22631.1"/>
    <property type="molecule type" value="Genomic_DNA"/>
</dbReference>
<dbReference type="Proteomes" id="UP000289323">
    <property type="component" value="Unassembled WGS sequence"/>
</dbReference>
<sequence length="294" mass="31657">MSATFSMPKRPLTWLITGCSSGFGLSLARLVQANGHNLIATSRNPARVPELVAEVEQKGGKWLALDVNDQNSGQVIEELEAGGQAIDVLVNNAGYCVYAPAECLAEDEVRGLMETAYFGPYRLIRAVLPHMRARRFGVVVNVSSGAALDARDSMAAYGAAKAALDALSRTLVKEVSPFNIRVLTVQPGTFNTNMFNATILGRNALPDDYRGSVAEQTMRGLASGAFQADGDKDKAMRAVYELVVGEGVGAGRESERLLPLGRDLVARLKGVQEYYAHALEVFGDVCNNVYRDGR</sequence>
<gene>
    <name evidence="2" type="ORF">TT172_LOCUS5050</name>
</gene>
<dbReference type="Pfam" id="PF00106">
    <property type="entry name" value="adh_short"/>
    <property type="match status" value="1"/>
</dbReference>
<reference evidence="2 3" key="1">
    <citation type="submission" date="2018-04" db="EMBL/GenBank/DDBJ databases">
        <authorList>
            <person name="Huttner S."/>
            <person name="Dainat J."/>
        </authorList>
    </citation>
    <scope>NUCLEOTIDE SEQUENCE [LARGE SCALE GENOMIC DNA]</scope>
</reference>
<organism evidence="2 3">
    <name type="scientific">Thermothielavioides terrestris</name>
    <dbReference type="NCBI Taxonomy" id="2587410"/>
    <lineage>
        <taxon>Eukaryota</taxon>
        <taxon>Fungi</taxon>
        <taxon>Dikarya</taxon>
        <taxon>Ascomycota</taxon>
        <taxon>Pezizomycotina</taxon>
        <taxon>Sordariomycetes</taxon>
        <taxon>Sordariomycetidae</taxon>
        <taxon>Sordariales</taxon>
        <taxon>Chaetomiaceae</taxon>
        <taxon>Thermothielavioides</taxon>
    </lineage>
</organism>
<dbReference type="InterPro" id="IPR051911">
    <property type="entry name" value="SDR_oxidoreductase"/>
</dbReference>
<dbReference type="AlphaFoldDB" id="A0A3S4F2C4"/>
<evidence type="ECO:0000313" key="3">
    <source>
        <dbReference type="Proteomes" id="UP000289323"/>
    </source>
</evidence>
<dbReference type="InterPro" id="IPR002347">
    <property type="entry name" value="SDR_fam"/>
</dbReference>
<dbReference type="PRINTS" id="PR00081">
    <property type="entry name" value="GDHRDH"/>
</dbReference>
<name>A0A3S4F2C4_9PEZI</name>
<dbReference type="PANTHER" id="PTHR43976">
    <property type="entry name" value="SHORT CHAIN DEHYDROGENASE"/>
    <property type="match status" value="1"/>
</dbReference>
<accession>A0A3S4F2C4</accession>
<comment type="similarity">
    <text evidence="1">Belongs to the short-chain dehydrogenases/reductases (SDR) family.</text>
</comment>
<protein>
    <submittedName>
        <fullName evidence="2">Cc53d1b9-bd14-41bb-aafc-e867a4a79a17</fullName>
    </submittedName>
</protein>